<comment type="function">
    <text evidence="5 6">Negative regulator of class I heat shock genes (grpE-dnaK-dnaJ and groELS operons). Prevents heat-shock induction of these operons.</text>
</comment>
<dbReference type="PANTHER" id="PTHR34824">
    <property type="entry name" value="HEAT-INDUCIBLE TRANSCRIPTION REPRESSOR HRCA"/>
    <property type="match status" value="1"/>
</dbReference>
<dbReference type="GO" id="GO:0003677">
    <property type="term" value="F:DNA binding"/>
    <property type="evidence" value="ECO:0007669"/>
    <property type="project" value="InterPro"/>
</dbReference>
<organism evidence="8 9">
    <name type="scientific">Corynebacterium pseudokroppenstedtii</name>
    <dbReference type="NCBI Taxonomy" id="2804917"/>
    <lineage>
        <taxon>Bacteria</taxon>
        <taxon>Bacillati</taxon>
        <taxon>Actinomycetota</taxon>
        <taxon>Actinomycetes</taxon>
        <taxon>Mycobacteriales</taxon>
        <taxon>Corynebacteriaceae</taxon>
        <taxon>Corynebacterium</taxon>
    </lineage>
</organism>
<evidence type="ECO:0000256" key="5">
    <source>
        <dbReference type="ARBA" id="ARBA00055319"/>
    </source>
</evidence>
<dbReference type="PANTHER" id="PTHR34824:SF1">
    <property type="entry name" value="HEAT-INDUCIBLE TRANSCRIPTION REPRESSOR HRCA"/>
    <property type="match status" value="1"/>
</dbReference>
<keyword evidence="1 6" id="KW-0678">Repressor</keyword>
<dbReference type="Pfam" id="PF01628">
    <property type="entry name" value="HrcA"/>
    <property type="match status" value="1"/>
</dbReference>
<keyword evidence="3 6" id="KW-0346">Stress response</keyword>
<protein>
    <recommendedName>
        <fullName evidence="6">Heat-inducible transcription repressor HrcA</fullName>
    </recommendedName>
</protein>
<dbReference type="Gene3D" id="3.30.450.40">
    <property type="match status" value="1"/>
</dbReference>
<dbReference type="SUPFAM" id="SSF55781">
    <property type="entry name" value="GAF domain-like"/>
    <property type="match status" value="1"/>
</dbReference>
<keyword evidence="2 6" id="KW-0805">Transcription regulation</keyword>
<dbReference type="Proteomes" id="UP001174314">
    <property type="component" value="Chromosome"/>
</dbReference>
<dbReference type="EMBL" id="CP137757">
    <property type="protein sequence ID" value="WPF26049.1"/>
    <property type="molecule type" value="Genomic_DNA"/>
</dbReference>
<dbReference type="InterPro" id="IPR021153">
    <property type="entry name" value="HrcA_C"/>
</dbReference>
<keyword evidence="9" id="KW-1185">Reference proteome</keyword>
<dbReference type="InterPro" id="IPR036390">
    <property type="entry name" value="WH_DNA-bd_sf"/>
</dbReference>
<accession>A0AAU0Q3J2</accession>
<evidence type="ECO:0000256" key="2">
    <source>
        <dbReference type="ARBA" id="ARBA00023015"/>
    </source>
</evidence>
<dbReference type="Gene3D" id="3.30.390.60">
    <property type="entry name" value="Heat-inducible transcription repressor hrca homolog, domain 3"/>
    <property type="match status" value="1"/>
</dbReference>
<dbReference type="HAMAP" id="MF_00081">
    <property type="entry name" value="HrcA"/>
    <property type="match status" value="1"/>
</dbReference>
<dbReference type="KEGG" id="cpsk:Q0N40_06940"/>
<gene>
    <name evidence="6 8" type="primary">hrcA</name>
    <name evidence="8" type="ORF">Q0N40_06940</name>
</gene>
<evidence type="ECO:0000256" key="4">
    <source>
        <dbReference type="ARBA" id="ARBA00023163"/>
    </source>
</evidence>
<name>A0AAU0Q3J2_9CORY</name>
<dbReference type="GO" id="GO:0045892">
    <property type="term" value="P:negative regulation of DNA-templated transcription"/>
    <property type="evidence" value="ECO:0007669"/>
    <property type="project" value="UniProtKB-UniRule"/>
</dbReference>
<dbReference type="RefSeq" id="WP_221923808.1">
    <property type="nucleotide sequence ID" value="NZ_CP137757.1"/>
</dbReference>
<sequence>MMAGTQERRAEVLRAIVTDYITSREPVGSKSLVERHKLGVSSATIRNDMGVLEAEGYITQQHASSGRIPTEKGYRAFVDTIHDIKPLSRAEHRAILSFLQDGVDLEDVLRRSVQLLAQLTRQVAVVQVPTLTVSHVKHCEIVQLTPHRLLLVLITDTGRVEQRNVEVTSEIPTEDVPRVRDAVNRALSGKTLAEAPDGMESLVAHAPRELRSVIVACATVIVETLVERPSDRLILAGASNLTRTQEGSNALRPVLEALEEQVVVLKLLAAARDLESVHVSIGEENETEELRGASIVSAGYGGAAERLGGLGVVGPTFMDYPGTMSHVAVVAKYVGDVLRGE</sequence>
<evidence type="ECO:0000256" key="3">
    <source>
        <dbReference type="ARBA" id="ARBA00023016"/>
    </source>
</evidence>
<comment type="similarity">
    <text evidence="6">Belongs to the HrcA family.</text>
</comment>
<dbReference type="AlphaFoldDB" id="A0AAU0Q3J2"/>
<dbReference type="InterPro" id="IPR029016">
    <property type="entry name" value="GAF-like_dom_sf"/>
</dbReference>
<reference evidence="8 9" key="1">
    <citation type="submission" date="2023-10" db="EMBL/GenBank/DDBJ databases">
        <title>complete genome sequence of Corynebacterium pseudokroppenstedtii P15-C1.</title>
        <authorList>
            <person name="Bruggemann H."/>
            <person name="Poehlein A."/>
        </authorList>
    </citation>
    <scope>NUCLEOTIDE SEQUENCE [LARGE SCALE GENOMIC DNA]</scope>
    <source>
        <strain evidence="8 9">P15_C1</strain>
    </source>
</reference>
<dbReference type="InterPro" id="IPR036388">
    <property type="entry name" value="WH-like_DNA-bd_sf"/>
</dbReference>
<evidence type="ECO:0000256" key="1">
    <source>
        <dbReference type="ARBA" id="ARBA00022491"/>
    </source>
</evidence>
<dbReference type="NCBIfam" id="TIGR00331">
    <property type="entry name" value="hrcA"/>
    <property type="match status" value="1"/>
</dbReference>
<proteinExistence type="inferred from homology"/>
<feature type="domain" description="Heat-inducible transcription repressor HrcA C-terminal" evidence="7">
    <location>
        <begin position="106"/>
        <end position="324"/>
    </location>
</feature>
<keyword evidence="4 6" id="KW-0804">Transcription</keyword>
<evidence type="ECO:0000259" key="7">
    <source>
        <dbReference type="Pfam" id="PF01628"/>
    </source>
</evidence>
<evidence type="ECO:0000313" key="9">
    <source>
        <dbReference type="Proteomes" id="UP001174314"/>
    </source>
</evidence>
<dbReference type="Gene3D" id="1.10.10.10">
    <property type="entry name" value="Winged helix-like DNA-binding domain superfamily/Winged helix DNA-binding domain"/>
    <property type="match status" value="1"/>
</dbReference>
<evidence type="ECO:0000313" key="8">
    <source>
        <dbReference type="EMBL" id="WPF26049.1"/>
    </source>
</evidence>
<dbReference type="SUPFAM" id="SSF46785">
    <property type="entry name" value="Winged helix' DNA-binding domain"/>
    <property type="match status" value="1"/>
</dbReference>
<dbReference type="InterPro" id="IPR002571">
    <property type="entry name" value="HrcA"/>
</dbReference>
<dbReference type="FunFam" id="1.10.10.10:FF:000049">
    <property type="entry name" value="Heat-inducible transcription repressor HrcA"/>
    <property type="match status" value="1"/>
</dbReference>
<dbReference type="PIRSF" id="PIRSF005485">
    <property type="entry name" value="HrcA"/>
    <property type="match status" value="1"/>
</dbReference>
<evidence type="ECO:0000256" key="6">
    <source>
        <dbReference type="HAMAP-Rule" id="MF_00081"/>
    </source>
</evidence>
<dbReference type="InterPro" id="IPR023120">
    <property type="entry name" value="WHTH_transcript_rep_HrcA_IDD"/>
</dbReference>